<proteinExistence type="predicted"/>
<protein>
    <submittedName>
        <fullName evidence="1">Uncharacterized protein</fullName>
    </submittedName>
</protein>
<dbReference type="EMBL" id="AJIL01000072">
    <property type="protein sequence ID" value="KNE97181.1"/>
    <property type="molecule type" value="Genomic_DNA"/>
</dbReference>
<dbReference type="AlphaFoldDB" id="A0A0L0VDB7"/>
<evidence type="ECO:0000313" key="2">
    <source>
        <dbReference type="Proteomes" id="UP000054564"/>
    </source>
</evidence>
<name>A0A0L0VDB7_9BASI</name>
<evidence type="ECO:0000313" key="1">
    <source>
        <dbReference type="EMBL" id="KNE97181.1"/>
    </source>
</evidence>
<keyword evidence="2" id="KW-1185">Reference proteome</keyword>
<comment type="caution">
    <text evidence="1">The sequence shown here is derived from an EMBL/GenBank/DDBJ whole genome shotgun (WGS) entry which is preliminary data.</text>
</comment>
<dbReference type="Proteomes" id="UP000054564">
    <property type="component" value="Unassembled WGS sequence"/>
</dbReference>
<sequence>MCLVSLARDDTSIAFSARYQYVGSARIARQYGPYTDTRLVSVAPLLPMLEAECHCWPNVAQREEPTGGSTNLQPFAQPSMMVGTRRGQRWDAEDQILKDLLASYNQDSLQVMKYLDKKKSVPDKNGTKTIAQVNTALNLNEWDCTSHQSVSSDHPTLRGSKISTEQPHHSVFQVTIGQQDQRVRSSIHKCLRPIGGNLVESSHM</sequence>
<accession>A0A0L0VDB7</accession>
<organism evidence="1 2">
    <name type="scientific">Puccinia striiformis f. sp. tritici PST-78</name>
    <dbReference type="NCBI Taxonomy" id="1165861"/>
    <lineage>
        <taxon>Eukaryota</taxon>
        <taxon>Fungi</taxon>
        <taxon>Dikarya</taxon>
        <taxon>Basidiomycota</taxon>
        <taxon>Pucciniomycotina</taxon>
        <taxon>Pucciniomycetes</taxon>
        <taxon>Pucciniales</taxon>
        <taxon>Pucciniaceae</taxon>
        <taxon>Puccinia</taxon>
    </lineage>
</organism>
<reference evidence="2" key="1">
    <citation type="submission" date="2014-03" db="EMBL/GenBank/DDBJ databases">
        <title>The Genome Sequence of Puccinia striiformis f. sp. tritici PST-78.</title>
        <authorList>
            <consortium name="The Broad Institute Genome Sequencing Platform"/>
            <person name="Cuomo C."/>
            <person name="Hulbert S."/>
            <person name="Chen X."/>
            <person name="Walker B."/>
            <person name="Young S.K."/>
            <person name="Zeng Q."/>
            <person name="Gargeya S."/>
            <person name="Fitzgerald M."/>
            <person name="Haas B."/>
            <person name="Abouelleil A."/>
            <person name="Alvarado L."/>
            <person name="Arachchi H.M."/>
            <person name="Berlin A.M."/>
            <person name="Chapman S.B."/>
            <person name="Goldberg J."/>
            <person name="Griggs A."/>
            <person name="Gujja S."/>
            <person name="Hansen M."/>
            <person name="Howarth C."/>
            <person name="Imamovic A."/>
            <person name="Larimer J."/>
            <person name="McCowan C."/>
            <person name="Montmayeur A."/>
            <person name="Murphy C."/>
            <person name="Neiman D."/>
            <person name="Pearson M."/>
            <person name="Priest M."/>
            <person name="Roberts A."/>
            <person name="Saif S."/>
            <person name="Shea T."/>
            <person name="Sisk P."/>
            <person name="Sykes S."/>
            <person name="Wortman J."/>
            <person name="Nusbaum C."/>
            <person name="Birren B."/>
        </authorList>
    </citation>
    <scope>NUCLEOTIDE SEQUENCE [LARGE SCALE GENOMIC DNA]</scope>
    <source>
        <strain evidence="2">race PST-78</strain>
    </source>
</reference>
<gene>
    <name evidence="1" type="ORF">PSTG_09606</name>
</gene>